<evidence type="ECO:0000259" key="1">
    <source>
        <dbReference type="Pfam" id="PF00535"/>
    </source>
</evidence>
<dbReference type="AlphaFoldDB" id="A0A2M7TN22"/>
<dbReference type="CDD" id="cd02440">
    <property type="entry name" value="AdoMet_MTases"/>
    <property type="match status" value="1"/>
</dbReference>
<dbReference type="InterPro" id="IPR029044">
    <property type="entry name" value="Nucleotide-diphossugar_trans"/>
</dbReference>
<gene>
    <name evidence="2" type="ORF">COY29_02335</name>
</gene>
<dbReference type="InterPro" id="IPR050256">
    <property type="entry name" value="Glycosyltransferase_2"/>
</dbReference>
<organism evidence="2 3">
    <name type="scientific">Candidatus Woesebacteria bacterium CG_4_10_14_0_2_um_filter_39_14</name>
    <dbReference type="NCBI Taxonomy" id="1975054"/>
    <lineage>
        <taxon>Bacteria</taxon>
        <taxon>Candidatus Woeseibacteriota</taxon>
    </lineage>
</organism>
<proteinExistence type="predicted"/>
<dbReference type="Gene3D" id="3.90.550.10">
    <property type="entry name" value="Spore Coat Polysaccharide Biosynthesis Protein SpsA, Chain A"/>
    <property type="match status" value="1"/>
</dbReference>
<dbReference type="CDD" id="cd04179">
    <property type="entry name" value="DPM_DPG-synthase_like"/>
    <property type="match status" value="1"/>
</dbReference>
<dbReference type="EMBL" id="PFNO01000076">
    <property type="protein sequence ID" value="PIZ49161.1"/>
    <property type="molecule type" value="Genomic_DNA"/>
</dbReference>
<evidence type="ECO:0000313" key="2">
    <source>
        <dbReference type="EMBL" id="PIZ49161.1"/>
    </source>
</evidence>
<dbReference type="Proteomes" id="UP000229753">
    <property type="component" value="Unassembled WGS sequence"/>
</dbReference>
<dbReference type="Pfam" id="PF00535">
    <property type="entry name" value="Glycos_transf_2"/>
    <property type="match status" value="1"/>
</dbReference>
<reference evidence="3" key="1">
    <citation type="submission" date="2017-09" db="EMBL/GenBank/DDBJ databases">
        <title>Depth-based differentiation of microbial function through sediment-hosted aquifers and enrichment of novel symbionts in the deep terrestrial subsurface.</title>
        <authorList>
            <person name="Probst A.J."/>
            <person name="Ladd B."/>
            <person name="Jarett J.K."/>
            <person name="Geller-Mcgrath D.E."/>
            <person name="Sieber C.M.K."/>
            <person name="Emerson J.B."/>
            <person name="Anantharaman K."/>
            <person name="Thomas B.C."/>
            <person name="Malmstrom R."/>
            <person name="Stieglmeier M."/>
            <person name="Klingl A."/>
            <person name="Woyke T."/>
            <person name="Ryan C.M."/>
            <person name="Banfield J.F."/>
        </authorList>
    </citation>
    <scope>NUCLEOTIDE SEQUENCE [LARGE SCALE GENOMIC DNA]</scope>
</reference>
<sequence>MLLSVIIPVFNESKTLKQVIDRVGAVDIPKEIIAVNDGSSDDSLGILKQLADMGQIILVNHEKNMGKGAAIKSSLKVAKGDFIIIQDADLEYYPEDYHKLFEPIFNKKADIVFGSRNLGTNNVPFNRYYFYGGLMLAKIFNLLFGTCFTDIATCYKLFPKSIVAQLIRSPHNDFVFDMVDLTYQLKSNGRIVEVPISYVARSVKEGKKLNWRHGVKCLIAMIGLKFNLDDLLRRLRLHMVIKNIKDGSVILDVGCGENFWFIKSNKDKFKYSFGIDKRAGFFEATNIKIDNYDIDAQGDLPISENSIDQVFMTAVLEHINYPEQALKKIHDVLKSEGELIITTPTTISKSLLEFLAFRLGIVDRREITDYKNYFSKSELIKLCWQAGFKNIKHKYFELGFNHFIIAKK</sequence>
<feature type="domain" description="Glycosyltransferase 2-like" evidence="1">
    <location>
        <begin position="4"/>
        <end position="128"/>
    </location>
</feature>
<accession>A0A2M7TN22</accession>
<dbReference type="PANTHER" id="PTHR48090:SF7">
    <property type="entry name" value="RFBJ PROTEIN"/>
    <property type="match status" value="1"/>
</dbReference>
<dbReference type="SUPFAM" id="SSF53335">
    <property type="entry name" value="S-adenosyl-L-methionine-dependent methyltransferases"/>
    <property type="match status" value="1"/>
</dbReference>
<dbReference type="SUPFAM" id="SSF53448">
    <property type="entry name" value="Nucleotide-diphospho-sugar transferases"/>
    <property type="match status" value="1"/>
</dbReference>
<dbReference type="PANTHER" id="PTHR48090">
    <property type="entry name" value="UNDECAPRENYL-PHOSPHATE 4-DEOXY-4-FORMAMIDO-L-ARABINOSE TRANSFERASE-RELATED"/>
    <property type="match status" value="1"/>
</dbReference>
<name>A0A2M7TN22_9BACT</name>
<dbReference type="Pfam" id="PF13489">
    <property type="entry name" value="Methyltransf_23"/>
    <property type="match status" value="1"/>
</dbReference>
<dbReference type="InterPro" id="IPR001173">
    <property type="entry name" value="Glyco_trans_2-like"/>
</dbReference>
<comment type="caution">
    <text evidence="2">The sequence shown here is derived from an EMBL/GenBank/DDBJ whole genome shotgun (WGS) entry which is preliminary data.</text>
</comment>
<dbReference type="Gene3D" id="3.40.50.150">
    <property type="entry name" value="Vaccinia Virus protein VP39"/>
    <property type="match status" value="1"/>
</dbReference>
<protein>
    <recommendedName>
        <fullName evidence="1">Glycosyltransferase 2-like domain-containing protein</fullName>
    </recommendedName>
</protein>
<dbReference type="InterPro" id="IPR029063">
    <property type="entry name" value="SAM-dependent_MTases_sf"/>
</dbReference>
<evidence type="ECO:0000313" key="3">
    <source>
        <dbReference type="Proteomes" id="UP000229753"/>
    </source>
</evidence>